<feature type="transmembrane region" description="Helical" evidence="2">
    <location>
        <begin position="248"/>
        <end position="265"/>
    </location>
</feature>
<evidence type="ECO:0000313" key="4">
    <source>
        <dbReference type="Proteomes" id="UP000248021"/>
    </source>
</evidence>
<keyword evidence="2" id="KW-0812">Transmembrane</keyword>
<evidence type="ECO:0000256" key="2">
    <source>
        <dbReference type="SAM" id="Phobius"/>
    </source>
</evidence>
<feature type="transmembrane region" description="Helical" evidence="2">
    <location>
        <begin position="129"/>
        <end position="149"/>
    </location>
</feature>
<dbReference type="Proteomes" id="UP000248021">
    <property type="component" value="Unassembled WGS sequence"/>
</dbReference>
<feature type="transmembrane region" description="Helical" evidence="2">
    <location>
        <begin position="271"/>
        <end position="288"/>
    </location>
</feature>
<keyword evidence="4" id="KW-1185">Reference proteome</keyword>
<feature type="region of interest" description="Disordered" evidence="1">
    <location>
        <begin position="49"/>
        <end position="95"/>
    </location>
</feature>
<organism evidence="3 4">
    <name type="scientific">Chelatococcus asaccharovorans</name>
    <dbReference type="NCBI Taxonomy" id="28210"/>
    <lineage>
        <taxon>Bacteria</taxon>
        <taxon>Pseudomonadati</taxon>
        <taxon>Pseudomonadota</taxon>
        <taxon>Alphaproteobacteria</taxon>
        <taxon>Hyphomicrobiales</taxon>
        <taxon>Chelatococcaceae</taxon>
        <taxon>Chelatococcus</taxon>
    </lineage>
</organism>
<proteinExistence type="predicted"/>
<dbReference type="RefSeq" id="WP_110376179.1">
    <property type="nucleotide sequence ID" value="NZ_JAHBRY010000001.1"/>
</dbReference>
<dbReference type="EMBL" id="QJJK01000008">
    <property type="protein sequence ID" value="PXW56437.1"/>
    <property type="molecule type" value="Genomic_DNA"/>
</dbReference>
<comment type="caution">
    <text evidence="3">The sequence shown here is derived from an EMBL/GenBank/DDBJ whole genome shotgun (WGS) entry which is preliminary data.</text>
</comment>
<feature type="transmembrane region" description="Helical" evidence="2">
    <location>
        <begin position="477"/>
        <end position="502"/>
    </location>
</feature>
<keyword evidence="2" id="KW-0472">Membrane</keyword>
<feature type="transmembrane region" description="Helical" evidence="2">
    <location>
        <begin position="876"/>
        <end position="895"/>
    </location>
</feature>
<gene>
    <name evidence="3" type="ORF">C7450_108187</name>
</gene>
<feature type="transmembrane region" description="Helical" evidence="2">
    <location>
        <begin position="449"/>
        <end position="470"/>
    </location>
</feature>
<feature type="transmembrane region" description="Helical" evidence="2">
    <location>
        <begin position="627"/>
        <end position="645"/>
    </location>
</feature>
<dbReference type="Pfam" id="PF10101">
    <property type="entry name" value="DUF2339"/>
    <property type="match status" value="1"/>
</dbReference>
<feature type="transmembrane region" description="Helical" evidence="2">
    <location>
        <begin position="566"/>
        <end position="584"/>
    </location>
</feature>
<feature type="transmembrane region" description="Helical" evidence="2">
    <location>
        <begin position="719"/>
        <end position="738"/>
    </location>
</feature>
<dbReference type="AlphaFoldDB" id="A0A2V3U1T9"/>
<sequence length="918" mass="95953">MEWVLLGLLILALPIMTIASFVMALGLRQRTRVLEAKVEGLERALISGLPQSHTAAAPPPEQLEPPSEDEAETLGSPTEEPADAVTPEPTPEPDIPEWAQAAREDTPDAAEAVPAAPRPGLEERLGSRWAVWVGGVALALGGFLLVRFSVEQGYFGPGMRVMGAALLALVLVAAGEWFRRRERGAAFAGIPSAHVPSVLTAAGTATAFATVYASYALYDFISPATAFVLLGLVSLATLTASVLHGPALAALGLLAALVSPLLVSTDEPEPWALVIYLLFPVAASYALARFRLWKWLAVSAALGAALWGGFLILAFSAGHAPPLLSHIVLQALLAIALLVVDPNRGVEEERANPDPLGLGVLALFAGLGGLAMTVSLDGGTRALFGGIMVGVYVATAVRIAPAAAGAALAAAIAGATLFLWPVAREARAEPQNVLPGGAGSIPMPETLSLYLTFAIGSGAAVALGSLWRLLRGARLPFVTIASYAGAATVGPLALLVIAYWRVAGFDKSIPFALVAAGLGLAATYAARLMRTREAEAPVLALGTGAFAAAAVAALALGLTFALDKGMLTVAFALAALGTAWVGWLCRIPALRYVVGAIGILVLGRVIWDPTLTGGDLGTTPILNWLLWGYGVPAVSFGLAAVILARHGRDAITQLCESLSIVFAALLVFFQIRHALNGGDVLKEASSLVEAGLMVTSSLLFSLVMVRFDARRRDPVYRVASLLFGAFSLAVSFGLLAVVDNPAFSGDAIPGGAIFNGLLLGYLIPALAAFAVAWYARPNRPAWYVYTAAGLGLFLHLLYMLLEIRRLFQGPVVSLWRMTGETELWVYSLALIAMGVLLLAIGLLWNLRLARLLSGAYILAAVLKVFLVDLANLEGALRALSFIGLGLVLVGIGLAYQKLLLRTRPGPPPPRTPIAAPPQ</sequence>
<feature type="transmembrane region" description="Helical" evidence="2">
    <location>
        <begin position="356"/>
        <end position="376"/>
    </location>
</feature>
<dbReference type="PIRSF" id="PIRSF035905">
    <property type="entry name" value="UCP035905_mp"/>
    <property type="match status" value="1"/>
</dbReference>
<reference evidence="3 4" key="1">
    <citation type="submission" date="2018-05" db="EMBL/GenBank/DDBJ databases">
        <title>Genomic Encyclopedia of Type Strains, Phase IV (KMG-IV): sequencing the most valuable type-strain genomes for metagenomic binning, comparative biology and taxonomic classification.</title>
        <authorList>
            <person name="Goeker M."/>
        </authorList>
    </citation>
    <scope>NUCLEOTIDE SEQUENCE [LARGE SCALE GENOMIC DNA]</scope>
    <source>
        <strain evidence="3 4">DSM 6462</strain>
    </source>
</reference>
<evidence type="ECO:0000256" key="1">
    <source>
        <dbReference type="SAM" id="MobiDB-lite"/>
    </source>
</evidence>
<feature type="transmembrane region" description="Helical" evidence="2">
    <location>
        <begin position="508"/>
        <end position="526"/>
    </location>
</feature>
<feature type="transmembrane region" description="Helical" evidence="2">
    <location>
        <begin position="782"/>
        <end position="803"/>
    </location>
</feature>
<feature type="transmembrane region" description="Helical" evidence="2">
    <location>
        <begin position="851"/>
        <end position="870"/>
    </location>
</feature>
<feature type="transmembrane region" description="Helical" evidence="2">
    <location>
        <begin position="538"/>
        <end position="560"/>
    </location>
</feature>
<dbReference type="InterPro" id="IPR014600">
    <property type="entry name" value="UCP035905_mem"/>
</dbReference>
<feature type="transmembrane region" description="Helical" evidence="2">
    <location>
        <begin position="161"/>
        <end position="178"/>
    </location>
</feature>
<dbReference type="InterPro" id="IPR019286">
    <property type="entry name" value="DUF2339_TM"/>
</dbReference>
<feature type="transmembrane region" description="Helical" evidence="2">
    <location>
        <begin position="382"/>
        <end position="399"/>
    </location>
</feature>
<protein>
    <submittedName>
        <fullName evidence="3">Putative membrane protein</fullName>
    </submittedName>
</protein>
<keyword evidence="2" id="KW-1133">Transmembrane helix</keyword>
<feature type="transmembrane region" description="Helical" evidence="2">
    <location>
        <begin position="323"/>
        <end position="340"/>
    </location>
</feature>
<feature type="transmembrane region" description="Helical" evidence="2">
    <location>
        <begin position="687"/>
        <end position="707"/>
    </location>
</feature>
<accession>A0A2V3U1T9</accession>
<feature type="transmembrane region" description="Helical" evidence="2">
    <location>
        <begin position="758"/>
        <end position="775"/>
    </location>
</feature>
<feature type="transmembrane region" description="Helical" evidence="2">
    <location>
        <begin position="6"/>
        <end position="27"/>
    </location>
</feature>
<feature type="transmembrane region" description="Helical" evidence="2">
    <location>
        <begin position="657"/>
        <end position="675"/>
    </location>
</feature>
<feature type="transmembrane region" description="Helical" evidence="2">
    <location>
        <begin position="589"/>
        <end position="607"/>
    </location>
</feature>
<feature type="transmembrane region" description="Helical" evidence="2">
    <location>
        <begin position="295"/>
        <end position="317"/>
    </location>
</feature>
<evidence type="ECO:0000313" key="3">
    <source>
        <dbReference type="EMBL" id="PXW56437.1"/>
    </source>
</evidence>
<dbReference type="PANTHER" id="PTHR38434">
    <property type="entry name" value="BLL2549 PROTEIN"/>
    <property type="match status" value="1"/>
</dbReference>
<dbReference type="PANTHER" id="PTHR38434:SF1">
    <property type="entry name" value="BLL2549 PROTEIN"/>
    <property type="match status" value="1"/>
</dbReference>
<feature type="transmembrane region" description="Helical" evidence="2">
    <location>
        <begin position="823"/>
        <end position="844"/>
    </location>
</feature>
<dbReference type="OrthoDB" id="5422830at2"/>
<feature type="transmembrane region" description="Helical" evidence="2">
    <location>
        <begin position="406"/>
        <end position="423"/>
    </location>
</feature>
<name>A0A2V3U1T9_9HYPH</name>